<dbReference type="RefSeq" id="XP_047775543.1">
    <property type="nucleotide sequence ID" value="XM_047917377.1"/>
</dbReference>
<reference evidence="3 4" key="1">
    <citation type="journal article" date="2021" name="Environ. Microbiol.">
        <title>Gene family expansions and transcriptome signatures uncover fungal adaptations to wood decay.</title>
        <authorList>
            <person name="Hage H."/>
            <person name="Miyauchi S."/>
            <person name="Viragh M."/>
            <person name="Drula E."/>
            <person name="Min B."/>
            <person name="Chaduli D."/>
            <person name="Navarro D."/>
            <person name="Favel A."/>
            <person name="Norest M."/>
            <person name="Lesage-Meessen L."/>
            <person name="Balint B."/>
            <person name="Merenyi Z."/>
            <person name="de Eugenio L."/>
            <person name="Morin E."/>
            <person name="Martinez A.T."/>
            <person name="Baldrian P."/>
            <person name="Stursova M."/>
            <person name="Martinez M.J."/>
            <person name="Novotny C."/>
            <person name="Magnuson J.K."/>
            <person name="Spatafora J.W."/>
            <person name="Maurice S."/>
            <person name="Pangilinan J."/>
            <person name="Andreopoulos W."/>
            <person name="LaButti K."/>
            <person name="Hundley H."/>
            <person name="Na H."/>
            <person name="Kuo A."/>
            <person name="Barry K."/>
            <person name="Lipzen A."/>
            <person name="Henrissat B."/>
            <person name="Riley R."/>
            <person name="Ahrendt S."/>
            <person name="Nagy L.G."/>
            <person name="Grigoriev I.V."/>
            <person name="Martin F."/>
            <person name="Rosso M.N."/>
        </authorList>
    </citation>
    <scope>NUCLEOTIDE SEQUENCE [LARGE SCALE GENOMIC DNA]</scope>
    <source>
        <strain evidence="3 4">CIRM-BRFM 1785</strain>
    </source>
</reference>
<accession>A0ABQ8K6X4</accession>
<dbReference type="Gene3D" id="3.30.710.10">
    <property type="entry name" value="Potassium Channel Kv1.1, Chain A"/>
    <property type="match status" value="2"/>
</dbReference>
<dbReference type="SMART" id="SM00225">
    <property type="entry name" value="BTB"/>
    <property type="match status" value="2"/>
</dbReference>
<evidence type="ECO:0000256" key="1">
    <source>
        <dbReference type="SAM" id="MobiDB-lite"/>
    </source>
</evidence>
<protein>
    <recommendedName>
        <fullName evidence="2">BTB domain-containing protein</fullName>
    </recommendedName>
</protein>
<dbReference type="Proteomes" id="UP000814176">
    <property type="component" value="Unassembled WGS sequence"/>
</dbReference>
<sequence length="625" mass="67937">MLVKSNGNTRSSGNVLGACPSGVLEPLPCPHHRRPASPTTPALSPSSLPSPASILMAQPNLEIPCYASSPFNDSDGDLILRSSDGVDFRVFGVILRLASPFFASMLEVGRASHAAADVSHPGGDVVRDGCPVVPVQEDSNTLDLLLRIVYPVKDPVLDDLARLQSVVAAALKYDMEEAIALSSMTLLSFAPQKAFSVWAIAVRNRLEVEARAAADEINRQQISVLENFPPAMQEVNAGSYYRLLQYLSLKGQVGENFEFCCPPIIQANSRLAAPSSNASPASNEKVLLYLQGLAVEARQERIRRSESLSDVICRSSDGQEFLAVKAFLAFASPVIAAMVTDTVIPRTRDAGDESVASNANTDLTFEEDGDTLRALIDLCYPDAGDDAQEYLTLPGIHDAVEKYGMKNAREILQREWSQLMPSDPLRAYLLAARHKRSADALKAAERLLDRSMEEYHVPAMESSPASTYRNALLYHRACKDAACDVARLVRSKAGPGGGSEGDFVVPRSSTQCIGVQVYGNKGRSCLGSANYLVNPDIRNRCCIPCTLLGTGIAHACERLESPSAELFTAMDWLRNPSLASNPVWPSSSYKQDHLAMRRLYKAMYDEVILKVNQASTQYIVIQPEA</sequence>
<name>A0ABQ8K6X4_9APHY</name>
<feature type="domain" description="BTB" evidence="2">
    <location>
        <begin position="76"/>
        <end position="190"/>
    </location>
</feature>
<evidence type="ECO:0000313" key="3">
    <source>
        <dbReference type="EMBL" id="KAH9832625.1"/>
    </source>
</evidence>
<gene>
    <name evidence="3" type="ORF">C8Q71DRAFT_261501</name>
</gene>
<organism evidence="3 4">
    <name type="scientific">Rhodofomes roseus</name>
    <dbReference type="NCBI Taxonomy" id="34475"/>
    <lineage>
        <taxon>Eukaryota</taxon>
        <taxon>Fungi</taxon>
        <taxon>Dikarya</taxon>
        <taxon>Basidiomycota</taxon>
        <taxon>Agaricomycotina</taxon>
        <taxon>Agaricomycetes</taxon>
        <taxon>Polyporales</taxon>
        <taxon>Rhodofomes</taxon>
    </lineage>
</organism>
<comment type="caution">
    <text evidence="3">The sequence shown here is derived from an EMBL/GenBank/DDBJ whole genome shotgun (WGS) entry which is preliminary data.</text>
</comment>
<evidence type="ECO:0000313" key="4">
    <source>
        <dbReference type="Proteomes" id="UP000814176"/>
    </source>
</evidence>
<dbReference type="InterPro" id="IPR011333">
    <property type="entry name" value="SKP1/BTB/POZ_sf"/>
</dbReference>
<feature type="region of interest" description="Disordered" evidence="1">
    <location>
        <begin position="29"/>
        <end position="49"/>
    </location>
</feature>
<dbReference type="SUPFAM" id="SSF54695">
    <property type="entry name" value="POZ domain"/>
    <property type="match status" value="1"/>
</dbReference>
<keyword evidence="4" id="KW-1185">Reference proteome</keyword>
<dbReference type="GeneID" id="71998109"/>
<dbReference type="EMBL" id="JADCUA010000021">
    <property type="protein sequence ID" value="KAH9832625.1"/>
    <property type="molecule type" value="Genomic_DNA"/>
</dbReference>
<evidence type="ECO:0000259" key="2">
    <source>
        <dbReference type="SMART" id="SM00225"/>
    </source>
</evidence>
<proteinExistence type="predicted"/>
<dbReference type="InterPro" id="IPR000210">
    <property type="entry name" value="BTB/POZ_dom"/>
</dbReference>
<dbReference type="Pfam" id="PF00651">
    <property type="entry name" value="BTB"/>
    <property type="match status" value="1"/>
</dbReference>
<feature type="compositionally biased region" description="Low complexity" evidence="1">
    <location>
        <begin position="36"/>
        <end position="49"/>
    </location>
</feature>
<feature type="domain" description="BTB" evidence="2">
    <location>
        <begin position="309"/>
        <end position="420"/>
    </location>
</feature>